<keyword evidence="1" id="KW-0472">Membrane</keyword>
<dbReference type="Proteomes" id="UP000215145">
    <property type="component" value="Unassembled WGS sequence"/>
</dbReference>
<dbReference type="OrthoDB" id="2629325at2"/>
<evidence type="ECO:0008006" key="4">
    <source>
        <dbReference type="Google" id="ProtNLM"/>
    </source>
</evidence>
<keyword evidence="3" id="KW-1185">Reference proteome</keyword>
<name>A0A229NX35_9BACL</name>
<gene>
    <name evidence="2" type="ORF">CGZ75_14515</name>
</gene>
<dbReference type="InterPro" id="IPR032820">
    <property type="entry name" value="ATPase_put"/>
</dbReference>
<dbReference type="Pfam" id="PF09527">
    <property type="entry name" value="ATPase_gene1"/>
    <property type="match status" value="1"/>
</dbReference>
<evidence type="ECO:0000313" key="2">
    <source>
        <dbReference type="EMBL" id="OXM14179.1"/>
    </source>
</evidence>
<comment type="caution">
    <text evidence="2">The sequence shown here is derived from an EMBL/GenBank/DDBJ whole genome shotgun (WGS) entry which is preliminary data.</text>
</comment>
<feature type="transmembrane region" description="Helical" evidence="1">
    <location>
        <begin position="12"/>
        <end position="35"/>
    </location>
</feature>
<feature type="transmembrane region" description="Helical" evidence="1">
    <location>
        <begin position="41"/>
        <end position="64"/>
    </location>
</feature>
<sequence>MTKKSKGDDPLKALAFVGALGIDVAVCILIGYWLGARFGGTPGWIIAGVLTGLVVGIVSVVFIVRKVLEDSNE</sequence>
<keyword evidence="1" id="KW-0812">Transmembrane</keyword>
<keyword evidence="1" id="KW-1133">Transmembrane helix</keyword>
<protein>
    <recommendedName>
        <fullName evidence="4">AtpZ/AtpI family protein</fullName>
    </recommendedName>
</protein>
<dbReference type="RefSeq" id="WP_089525001.1">
    <property type="nucleotide sequence ID" value="NZ_NMUQ01000002.1"/>
</dbReference>
<accession>A0A229NX35</accession>
<dbReference type="AlphaFoldDB" id="A0A229NX35"/>
<reference evidence="2 3" key="1">
    <citation type="submission" date="2017-07" db="EMBL/GenBank/DDBJ databases">
        <title>Paenibacillus herberti R33 genome sequencing and assembly.</title>
        <authorList>
            <person name="Su W."/>
        </authorList>
    </citation>
    <scope>NUCLEOTIDE SEQUENCE [LARGE SCALE GENOMIC DNA]</scope>
    <source>
        <strain evidence="2 3">R33</strain>
    </source>
</reference>
<proteinExistence type="predicted"/>
<evidence type="ECO:0000313" key="3">
    <source>
        <dbReference type="Proteomes" id="UP000215145"/>
    </source>
</evidence>
<dbReference type="EMBL" id="NMUQ01000002">
    <property type="protein sequence ID" value="OXM14179.1"/>
    <property type="molecule type" value="Genomic_DNA"/>
</dbReference>
<organism evidence="2 3">
    <name type="scientific">Paenibacillus herberti</name>
    <dbReference type="NCBI Taxonomy" id="1619309"/>
    <lineage>
        <taxon>Bacteria</taxon>
        <taxon>Bacillati</taxon>
        <taxon>Bacillota</taxon>
        <taxon>Bacilli</taxon>
        <taxon>Bacillales</taxon>
        <taxon>Paenibacillaceae</taxon>
        <taxon>Paenibacillus</taxon>
    </lineage>
</organism>
<evidence type="ECO:0000256" key="1">
    <source>
        <dbReference type="SAM" id="Phobius"/>
    </source>
</evidence>